<evidence type="ECO:0000256" key="2">
    <source>
        <dbReference type="ARBA" id="ARBA00009874"/>
    </source>
</evidence>
<dbReference type="InterPro" id="IPR005683">
    <property type="entry name" value="Tom22"/>
</dbReference>
<comment type="similarity">
    <text evidence="2">Belongs to the Tom22 family.</text>
</comment>
<evidence type="ECO:0000256" key="10">
    <source>
        <dbReference type="ARBA" id="ARBA00023136"/>
    </source>
</evidence>
<dbReference type="CDD" id="cd22884">
    <property type="entry name" value="TOM22"/>
    <property type="match status" value="1"/>
</dbReference>
<evidence type="ECO:0000256" key="4">
    <source>
        <dbReference type="ARBA" id="ARBA00022692"/>
    </source>
</evidence>
<feature type="transmembrane region" description="Helical" evidence="12">
    <location>
        <begin position="49"/>
        <end position="68"/>
    </location>
</feature>
<evidence type="ECO:0000256" key="7">
    <source>
        <dbReference type="ARBA" id="ARBA00022989"/>
    </source>
</evidence>
<proteinExistence type="inferred from homology"/>
<sequence>MSSIVASITQQSSQAASAIADKVTRTFTAERRQEAAETAWRLAQSTGKAAWITGTTFLVLGLPLIYAMEQEMSVDDMIQNHQDEMRTILGTTS</sequence>
<reference evidence="13 14" key="1">
    <citation type="journal article" date="2019" name="Sci. Rep.">
        <title>A high-quality genome of Eragrostis curvula grass provides insights into Poaceae evolution and supports new strategies to enhance forage quality.</title>
        <authorList>
            <person name="Carballo J."/>
            <person name="Santos B.A.C.M."/>
            <person name="Zappacosta D."/>
            <person name="Garbus I."/>
            <person name="Selva J.P."/>
            <person name="Gallo C.A."/>
            <person name="Diaz A."/>
            <person name="Albertini E."/>
            <person name="Caccamo M."/>
            <person name="Echenique V."/>
        </authorList>
    </citation>
    <scope>NUCLEOTIDE SEQUENCE [LARGE SCALE GENOMIC DNA]</scope>
    <source>
        <strain evidence="14">cv. Victoria</strain>
        <tissue evidence="13">Leaf</tissue>
    </source>
</reference>
<evidence type="ECO:0000313" key="14">
    <source>
        <dbReference type="Proteomes" id="UP000324897"/>
    </source>
</evidence>
<dbReference type="Proteomes" id="UP000324897">
    <property type="component" value="Unassembled WGS sequence"/>
</dbReference>
<evidence type="ECO:0000256" key="9">
    <source>
        <dbReference type="ARBA" id="ARBA00023128"/>
    </source>
</evidence>
<evidence type="ECO:0000256" key="12">
    <source>
        <dbReference type="SAM" id="Phobius"/>
    </source>
</evidence>
<dbReference type="Pfam" id="PF04281">
    <property type="entry name" value="Tom22"/>
    <property type="match status" value="1"/>
</dbReference>
<evidence type="ECO:0000256" key="11">
    <source>
        <dbReference type="ARBA" id="ARBA00023170"/>
    </source>
</evidence>
<keyword evidence="3" id="KW-0813">Transport</keyword>
<dbReference type="PANTHER" id="PTHR46867:SF4">
    <property type="entry name" value="MITOCHONDRIAL IMPORT RECEPTOR SUBUNIT TOM9-2"/>
    <property type="match status" value="1"/>
</dbReference>
<evidence type="ECO:0008006" key="15">
    <source>
        <dbReference type="Google" id="ProtNLM"/>
    </source>
</evidence>
<keyword evidence="4 12" id="KW-0812">Transmembrane</keyword>
<evidence type="ECO:0000256" key="5">
    <source>
        <dbReference type="ARBA" id="ARBA00022787"/>
    </source>
</evidence>
<keyword evidence="6" id="KW-0653">Protein transport</keyword>
<feature type="non-terminal residue" evidence="13">
    <location>
        <position position="1"/>
    </location>
</feature>
<evidence type="ECO:0000256" key="6">
    <source>
        <dbReference type="ARBA" id="ARBA00022927"/>
    </source>
</evidence>
<dbReference type="OrthoDB" id="10016939at2759"/>
<keyword evidence="10 12" id="KW-0472">Membrane</keyword>
<name>A0A5J9SQP3_9POAL</name>
<dbReference type="InterPro" id="IPR017411">
    <property type="entry name" value="Tom22_pln"/>
</dbReference>
<keyword evidence="14" id="KW-1185">Reference proteome</keyword>
<dbReference type="GO" id="GO:0005741">
    <property type="term" value="C:mitochondrial outer membrane"/>
    <property type="evidence" value="ECO:0007669"/>
    <property type="project" value="UniProtKB-SubCell"/>
</dbReference>
<dbReference type="Gramene" id="TVU01306">
    <property type="protein sequence ID" value="TVU01306"/>
    <property type="gene ID" value="EJB05_53240"/>
</dbReference>
<keyword evidence="7 12" id="KW-1133">Transmembrane helix</keyword>
<protein>
    <recommendedName>
        <fullName evidence="15">Mitochondrial import receptor subunit TOM22</fullName>
    </recommendedName>
</protein>
<keyword evidence="9" id="KW-0496">Mitochondrion</keyword>
<dbReference type="GO" id="GO:0006886">
    <property type="term" value="P:intracellular protein transport"/>
    <property type="evidence" value="ECO:0007669"/>
    <property type="project" value="InterPro"/>
</dbReference>
<keyword evidence="5" id="KW-1000">Mitochondrion outer membrane</keyword>
<dbReference type="PANTHER" id="PTHR46867">
    <property type="entry name" value="MITOCHONDRIAL IMPORT RECEPTOR SUBUNIT TOM9-2"/>
    <property type="match status" value="1"/>
</dbReference>
<evidence type="ECO:0000256" key="1">
    <source>
        <dbReference type="ARBA" id="ARBA00004572"/>
    </source>
</evidence>
<comment type="caution">
    <text evidence="13">The sequence shown here is derived from an EMBL/GenBank/DDBJ whole genome shotgun (WGS) entry which is preliminary data.</text>
</comment>
<evidence type="ECO:0000256" key="3">
    <source>
        <dbReference type="ARBA" id="ARBA00022448"/>
    </source>
</evidence>
<dbReference type="AlphaFoldDB" id="A0A5J9SQP3"/>
<evidence type="ECO:0000313" key="13">
    <source>
        <dbReference type="EMBL" id="TVU01306.1"/>
    </source>
</evidence>
<dbReference type="EMBL" id="RWGY01000462">
    <property type="protein sequence ID" value="TVU01306.1"/>
    <property type="molecule type" value="Genomic_DNA"/>
</dbReference>
<keyword evidence="8" id="KW-0811">Translocation</keyword>
<evidence type="ECO:0000256" key="8">
    <source>
        <dbReference type="ARBA" id="ARBA00023010"/>
    </source>
</evidence>
<keyword evidence="11" id="KW-0675">Receptor</keyword>
<organism evidence="13 14">
    <name type="scientific">Eragrostis curvula</name>
    <name type="common">weeping love grass</name>
    <dbReference type="NCBI Taxonomy" id="38414"/>
    <lineage>
        <taxon>Eukaryota</taxon>
        <taxon>Viridiplantae</taxon>
        <taxon>Streptophyta</taxon>
        <taxon>Embryophyta</taxon>
        <taxon>Tracheophyta</taxon>
        <taxon>Spermatophyta</taxon>
        <taxon>Magnoliopsida</taxon>
        <taxon>Liliopsida</taxon>
        <taxon>Poales</taxon>
        <taxon>Poaceae</taxon>
        <taxon>PACMAD clade</taxon>
        <taxon>Chloridoideae</taxon>
        <taxon>Eragrostideae</taxon>
        <taxon>Eragrostidinae</taxon>
        <taxon>Eragrostis</taxon>
    </lineage>
</organism>
<accession>A0A5J9SQP3</accession>
<gene>
    <name evidence="13" type="ORF">EJB05_53240</name>
</gene>
<comment type="subcellular location">
    <subcellularLocation>
        <location evidence="1">Mitochondrion outer membrane</location>
        <topology evidence="1">Single-pass membrane protein</topology>
    </subcellularLocation>
</comment>